<keyword evidence="2" id="KW-1185">Reference proteome</keyword>
<accession>A0ABT4D6G1</accession>
<comment type="caution">
    <text evidence="1">The sequence shown here is derived from an EMBL/GenBank/DDBJ whole genome shotgun (WGS) entry which is preliminary data.</text>
</comment>
<evidence type="ECO:0000313" key="1">
    <source>
        <dbReference type="EMBL" id="MCY6957884.1"/>
    </source>
</evidence>
<dbReference type="RefSeq" id="WP_268060286.1">
    <property type="nucleotide sequence ID" value="NZ_JAPQFJ010000003.1"/>
</dbReference>
<gene>
    <name evidence="1" type="ORF">OW729_04610</name>
</gene>
<name>A0ABT4D6G1_9CLOT</name>
<organism evidence="1 2">
    <name type="scientific">Clostridium brassicae</name>
    <dbReference type="NCBI Taxonomy" id="2999072"/>
    <lineage>
        <taxon>Bacteria</taxon>
        <taxon>Bacillati</taxon>
        <taxon>Bacillota</taxon>
        <taxon>Clostridia</taxon>
        <taxon>Eubacteriales</taxon>
        <taxon>Clostridiaceae</taxon>
        <taxon>Clostridium</taxon>
    </lineage>
</organism>
<sequence length="171" mass="19779">MASITRTVRVDNMPRLRRTIDEIKRRKIKIGIFGSEDSEILMIASVNEFGTDIRVTPKMRAYLHSQGLHLKSTTSEIHIPERSFIRKTFNEKKNKIDTFIRQNLNEVITFRISTQTFFDRVGTYLVGLTQETLTEVNSPANHPFTLQKKAPKSNPLINTGRLRQSITYKVE</sequence>
<proteinExistence type="predicted"/>
<protein>
    <submittedName>
        <fullName evidence="1">Uncharacterized protein</fullName>
    </submittedName>
</protein>
<reference evidence="1" key="1">
    <citation type="submission" date="2022-12" db="EMBL/GenBank/DDBJ databases">
        <title>Clostridium sp. nov., isolated from industrial wastewater.</title>
        <authorList>
            <person name="Jiayan W."/>
        </authorList>
    </citation>
    <scope>NUCLEOTIDE SEQUENCE</scope>
    <source>
        <strain evidence="1">ZC22-4</strain>
    </source>
</reference>
<dbReference type="EMBL" id="JAPQFJ010000003">
    <property type="protein sequence ID" value="MCY6957884.1"/>
    <property type="molecule type" value="Genomic_DNA"/>
</dbReference>
<dbReference type="Proteomes" id="UP001144612">
    <property type="component" value="Unassembled WGS sequence"/>
</dbReference>
<evidence type="ECO:0000313" key="2">
    <source>
        <dbReference type="Proteomes" id="UP001144612"/>
    </source>
</evidence>